<comment type="cofactor">
    <cofactor evidence="1">
        <name>Zn(2+)</name>
        <dbReference type="ChEBI" id="CHEBI:29105"/>
    </cofactor>
</comment>
<evidence type="ECO:0000256" key="2">
    <source>
        <dbReference type="ARBA" id="ARBA00005988"/>
    </source>
</evidence>
<dbReference type="GO" id="GO:0004181">
    <property type="term" value="F:metallocarboxypeptidase activity"/>
    <property type="evidence" value="ECO:0007669"/>
    <property type="project" value="InterPro"/>
</dbReference>
<dbReference type="PROSITE" id="PS52035">
    <property type="entry name" value="PEPTIDASE_M14"/>
    <property type="match status" value="1"/>
</dbReference>
<dbReference type="AlphaFoldDB" id="A0A430KNU6"/>
<comment type="caution">
    <text evidence="10">The sequence shown here is derived from an EMBL/GenBank/DDBJ whole genome shotgun (WGS) entry which is preliminary data.</text>
</comment>
<comment type="caution">
    <text evidence="7">Lacks conserved residue(s) required for the propagation of feature annotation.</text>
</comment>
<proteinExistence type="inferred from homology"/>
<dbReference type="GO" id="GO:0006508">
    <property type="term" value="P:proteolysis"/>
    <property type="evidence" value="ECO:0007669"/>
    <property type="project" value="UniProtKB-KW"/>
</dbReference>
<evidence type="ECO:0000313" key="11">
    <source>
        <dbReference type="Proteomes" id="UP000283087"/>
    </source>
</evidence>
<keyword evidence="11" id="KW-1185">Reference proteome</keyword>
<dbReference type="OrthoDB" id="9779324at2"/>
<reference evidence="10 11" key="1">
    <citation type="submission" date="2018-11" db="EMBL/GenBank/DDBJ databases">
        <title>The draft genome sequence of Amphritea opalescens ANRC-JH13T.</title>
        <authorList>
            <person name="Fang Z."/>
            <person name="Zhang Y."/>
            <person name="Han X."/>
        </authorList>
    </citation>
    <scope>NUCLEOTIDE SEQUENCE [LARGE SCALE GENOMIC DNA]</scope>
    <source>
        <strain evidence="10 11">ANRC-JH13</strain>
    </source>
</reference>
<dbReference type="Pfam" id="PF00246">
    <property type="entry name" value="Peptidase_M14"/>
    <property type="match status" value="1"/>
</dbReference>
<evidence type="ECO:0000256" key="4">
    <source>
        <dbReference type="ARBA" id="ARBA00022801"/>
    </source>
</evidence>
<dbReference type="Gene3D" id="3.40.630.10">
    <property type="entry name" value="Zn peptidases"/>
    <property type="match status" value="1"/>
</dbReference>
<evidence type="ECO:0000256" key="7">
    <source>
        <dbReference type="PROSITE-ProRule" id="PRU01379"/>
    </source>
</evidence>
<dbReference type="EMBL" id="RQXW01000013">
    <property type="protein sequence ID" value="RTE65168.1"/>
    <property type="molecule type" value="Genomic_DNA"/>
</dbReference>
<dbReference type="SMART" id="SM00631">
    <property type="entry name" value="Zn_pept"/>
    <property type="match status" value="1"/>
</dbReference>
<keyword evidence="6" id="KW-0482">Metalloprotease</keyword>
<dbReference type="PANTHER" id="PTHR11705">
    <property type="entry name" value="PROTEASE FAMILY M14 CARBOXYPEPTIDASE A,B"/>
    <property type="match status" value="1"/>
</dbReference>
<accession>A0A430KNU6</accession>
<evidence type="ECO:0000256" key="6">
    <source>
        <dbReference type="ARBA" id="ARBA00023049"/>
    </source>
</evidence>
<feature type="compositionally biased region" description="Polar residues" evidence="8">
    <location>
        <begin position="15"/>
        <end position="29"/>
    </location>
</feature>
<feature type="compositionally biased region" description="Polar residues" evidence="8">
    <location>
        <begin position="36"/>
        <end position="47"/>
    </location>
</feature>
<name>A0A430KNU6_9GAMM</name>
<feature type="domain" description="Peptidase M14" evidence="9">
    <location>
        <begin position="111"/>
        <end position="379"/>
    </location>
</feature>
<evidence type="ECO:0000256" key="5">
    <source>
        <dbReference type="ARBA" id="ARBA00022833"/>
    </source>
</evidence>
<comment type="similarity">
    <text evidence="2 7">Belongs to the peptidase M14 family.</text>
</comment>
<evidence type="ECO:0000259" key="9">
    <source>
        <dbReference type="PROSITE" id="PS52035"/>
    </source>
</evidence>
<sequence>MPFTAFGEPEDPLSYYSSTSNITDDQSLTIIKEKTTSPTATTPSVELSAQPVDNGDQPEVGGKSTADTSAPQISSPSTDNTTQPQADLEQPIVKEVEAEAEIEVETQEEDTPHPEIVTICDEIGNKLGSVSSSDCLDAAFDKPRFYSNKHRPLLEKHFYASPELVNAPRILFLGGIHGDEYSSVSLSFKWLKILEQSHNGVYDWHFMPLTNPDGLLQKKSTRVNANNVDLNRNFIPSETSINPIKHWQTYAKKRARYYPGTKPLSEPETQAIHKLIHEFKPDIIVSVHAPHGILDYDGGITPPQKLGPLRLRQLGTYPGSLGNYGWFVKQTPVMTIELKHAGIMPSKSDINLMWTDLIHWIKLRTEGDGTLIARKTSDQ</sequence>
<dbReference type="GO" id="GO:0008270">
    <property type="term" value="F:zinc ion binding"/>
    <property type="evidence" value="ECO:0007669"/>
    <property type="project" value="InterPro"/>
</dbReference>
<feature type="compositionally biased region" description="Polar residues" evidence="8">
    <location>
        <begin position="65"/>
        <end position="85"/>
    </location>
</feature>
<evidence type="ECO:0000313" key="10">
    <source>
        <dbReference type="EMBL" id="RTE65168.1"/>
    </source>
</evidence>
<evidence type="ECO:0000256" key="3">
    <source>
        <dbReference type="ARBA" id="ARBA00022670"/>
    </source>
</evidence>
<dbReference type="InterPro" id="IPR000834">
    <property type="entry name" value="Peptidase_M14"/>
</dbReference>
<organism evidence="10 11">
    <name type="scientific">Amphritea opalescens</name>
    <dbReference type="NCBI Taxonomy" id="2490544"/>
    <lineage>
        <taxon>Bacteria</taxon>
        <taxon>Pseudomonadati</taxon>
        <taxon>Pseudomonadota</taxon>
        <taxon>Gammaproteobacteria</taxon>
        <taxon>Oceanospirillales</taxon>
        <taxon>Oceanospirillaceae</taxon>
        <taxon>Amphritea</taxon>
    </lineage>
</organism>
<dbReference type="GO" id="GO:0005615">
    <property type="term" value="C:extracellular space"/>
    <property type="evidence" value="ECO:0007669"/>
    <property type="project" value="TreeGrafter"/>
</dbReference>
<protein>
    <submittedName>
        <fullName evidence="10">Murein peptide amidase A</fullName>
    </submittedName>
</protein>
<feature type="region of interest" description="Disordered" evidence="8">
    <location>
        <begin position="1"/>
        <end position="87"/>
    </location>
</feature>
<evidence type="ECO:0000256" key="8">
    <source>
        <dbReference type="SAM" id="MobiDB-lite"/>
    </source>
</evidence>
<dbReference type="PANTHER" id="PTHR11705:SF143">
    <property type="entry name" value="SLL0236 PROTEIN"/>
    <property type="match status" value="1"/>
</dbReference>
<keyword evidence="5" id="KW-0862">Zinc</keyword>
<dbReference type="SUPFAM" id="SSF53187">
    <property type="entry name" value="Zn-dependent exopeptidases"/>
    <property type="match status" value="1"/>
</dbReference>
<evidence type="ECO:0000256" key="1">
    <source>
        <dbReference type="ARBA" id="ARBA00001947"/>
    </source>
</evidence>
<gene>
    <name evidence="10" type="ORF">EH243_13740</name>
</gene>
<keyword evidence="3" id="KW-0645">Protease</keyword>
<dbReference type="Proteomes" id="UP000283087">
    <property type="component" value="Unassembled WGS sequence"/>
</dbReference>
<keyword evidence="4" id="KW-0378">Hydrolase</keyword>